<organism evidence="3 4">
    <name type="scientific">Dryococelus australis</name>
    <dbReference type="NCBI Taxonomy" id="614101"/>
    <lineage>
        <taxon>Eukaryota</taxon>
        <taxon>Metazoa</taxon>
        <taxon>Ecdysozoa</taxon>
        <taxon>Arthropoda</taxon>
        <taxon>Hexapoda</taxon>
        <taxon>Insecta</taxon>
        <taxon>Pterygota</taxon>
        <taxon>Neoptera</taxon>
        <taxon>Polyneoptera</taxon>
        <taxon>Phasmatodea</taxon>
        <taxon>Verophasmatodea</taxon>
        <taxon>Anareolatae</taxon>
        <taxon>Phasmatidae</taxon>
        <taxon>Eurycanthinae</taxon>
        <taxon>Dryococelus</taxon>
    </lineage>
</organism>
<proteinExistence type="predicted"/>
<name>A0ABQ9GVY7_9NEOP</name>
<evidence type="ECO:0000313" key="3">
    <source>
        <dbReference type="EMBL" id="KAJ8876172.1"/>
    </source>
</evidence>
<comment type="caution">
    <text evidence="3">The sequence shown here is derived from an EMBL/GenBank/DDBJ whole genome shotgun (WGS) entry which is preliminary data.</text>
</comment>
<feature type="domain" description="Endoplasmic reticulum vesicle transporter C-terminal" evidence="2">
    <location>
        <begin position="841"/>
        <end position="899"/>
    </location>
</feature>
<dbReference type="Pfam" id="PF07970">
    <property type="entry name" value="COPIIcoated_ERV"/>
    <property type="match status" value="1"/>
</dbReference>
<evidence type="ECO:0000256" key="1">
    <source>
        <dbReference type="SAM" id="MobiDB-lite"/>
    </source>
</evidence>
<keyword evidence="4" id="KW-1185">Reference proteome</keyword>
<dbReference type="Proteomes" id="UP001159363">
    <property type="component" value="Chromosome 8"/>
</dbReference>
<protein>
    <recommendedName>
        <fullName evidence="2">Endoplasmic reticulum vesicle transporter C-terminal domain-containing protein</fullName>
    </recommendedName>
</protein>
<dbReference type="InterPro" id="IPR012936">
    <property type="entry name" value="Erv_C"/>
</dbReference>
<gene>
    <name evidence="3" type="ORF">PR048_024081</name>
</gene>
<reference evidence="3 4" key="1">
    <citation type="submission" date="2023-02" db="EMBL/GenBank/DDBJ databases">
        <title>LHISI_Scaffold_Assembly.</title>
        <authorList>
            <person name="Stuart O.P."/>
            <person name="Cleave R."/>
            <person name="Magrath M.J.L."/>
            <person name="Mikheyev A.S."/>
        </authorList>
    </citation>
    <scope>NUCLEOTIDE SEQUENCE [LARGE SCALE GENOMIC DNA]</scope>
    <source>
        <strain evidence="3">Daus_M_001</strain>
        <tissue evidence="3">Leg muscle</tissue>
    </source>
</reference>
<accession>A0ABQ9GVY7</accession>
<evidence type="ECO:0000313" key="4">
    <source>
        <dbReference type="Proteomes" id="UP001159363"/>
    </source>
</evidence>
<evidence type="ECO:0000259" key="2">
    <source>
        <dbReference type="Pfam" id="PF07970"/>
    </source>
</evidence>
<dbReference type="EMBL" id="JARBHB010000009">
    <property type="protein sequence ID" value="KAJ8876172.1"/>
    <property type="molecule type" value="Genomic_DNA"/>
</dbReference>
<feature type="region of interest" description="Disordered" evidence="1">
    <location>
        <begin position="749"/>
        <end position="772"/>
    </location>
</feature>
<sequence>MRMSQIENRPTDTEHNPTIPVPTLYHQATYLCFSHAWALPFPPPSSFCCISTLILSCLVHSSCWPEQQVFPSDLALDAMDTSGEQHLQIDHNVFKRKLDLDLKPIEVPKKEGSGAGTAPAGDYCLRAFTRAYLLPRSSLYHPARSLGTSKGSALRLLLVPIILEIPNDMFEVLTRLNEEIHPWIAEYLSQPDQPLTIPTAYFRFESVDLPPPARLNVQSQFIHLPATEVTCRPGILPKANNLKRKITLSEPSFFLELAPPLLVLGPPTTSKSSAAYQRLLPLSITVFSSHQWLLPLLSPEASQWAVLAPPTGDRQAERDHTALTRLLETPAAPVWDLQHQVLVQRRSRLESTVPYGRHGINDLKLVDCAINAASTECSGEIWVALNIVVSRDDEVEMSCLEHCRNARAEDREISKKTCRPVAWSGIIFHVQKSRERPRWESNPVCCGRRQWFCSLLETSNIVRPAARGAFKKLDRDLKLLRCPAGIECRLCRLTEGHKVWNGCHNSMPFWALYLGLDAEKDALPWCRTHSARGSLLGAQIEGCPYAPHPCMWSDGACTFGAGYSPRFRWQFGSPSLELKLDGRVPLGLLSQHLTYRLYLQVAQLAGSLSAVETTVSTTEACGSCYGAETSQIKMRSGSEICSDYNLMLLSSSSILSSLFLPISPVPGSFSLSTALSQVRAMSSQYWRQDTGNSKKLRGPKHLQHCAPSLCCPPESTENSHVNALPEPKLFYFLTPANLRAHRLNLAPQREAKESQPTQEVGPNTRPLPPPLGVPKVSGDHYKRQNRPGLENCSGWLAGVGAVKAGFGTRCDDRKDVTSAVPPVVSTTSTSYVDLTHPNPAPSRCCNTCEAVKEAYRRKKWAISDLSNIKQCSDDSSSEKLSKAFKEACQIYGTMEVNRMCELPTGGLEQTMREDSVTCQLLASGLMGQPAPQKLRSDDLLGTSILGTFTRVLYSVRSNLIILVLPIPQFGDETPSCCANLDHAPIHHTPLVAIDLNVGFNPCCRLSMVVECTATATSQPHPMSTNNPVAIQCIPIHTVCKYVIVRINSGATNNIADELLHPHNSQQYALKNSFNGNSLVLAVPNLTHCSPVCVCPSLAQLFPR</sequence>